<dbReference type="PANTHER" id="PTHR30008">
    <property type="entry name" value="EXODEOXYRIBONUCLEASE 7 LARGE SUBUNIT"/>
    <property type="match status" value="1"/>
</dbReference>
<proteinExistence type="inferred from homology"/>
<dbReference type="GO" id="GO:0009318">
    <property type="term" value="C:exodeoxyribonuclease VII complex"/>
    <property type="evidence" value="ECO:0007669"/>
    <property type="project" value="UniProtKB-UniRule"/>
</dbReference>
<protein>
    <recommendedName>
        <fullName evidence="5">Exodeoxyribonuclease 7 large subunit</fullName>
        <ecNumber evidence="5">3.1.11.6</ecNumber>
    </recommendedName>
    <alternativeName>
        <fullName evidence="5">Exodeoxyribonuclease VII large subunit</fullName>
        <shortName evidence="5">Exonuclease VII large subunit</shortName>
    </alternativeName>
</protein>
<sequence length="455" mass="50889">MRKDDSPAASASGALSVSQLTRQVKGLLETSFMEVQVEGEISGLSRPASGHWYFTLKDERAQIRCAMFRNRNRLLKQAPADGEQVLIRAKVSLYEARGDFQLIVEAIEPAGRGALQRAFEELKARLEREGLFAMEHKQPVPVPPQHLGLVTSGTGAAIRDILTVLNRRFPGLPITLYPTPVQGADATAGIVAAIERAHRHGRCDALIVGRGGGSLEDLWCFNEEAVARAIFSSRIPIISAVGHEVDVTIADLVADQRAPTPSAAAEAISPNRQEFLDRLSGLEERLILGARQLLQQRGDRLGELHQRLRHPRQQLQEQAQRLDELEARLHQQTRRHLSQRQEQLRQYWRRLAAVRPEHRLHLARERVSESRERLERAVRGRLERDQERTRSLSAQLDLVSPLATLNRGYAIAEDDSGRILRNAGQRTPGDAVHVRLGEGTLDCRVENVNTDDENA</sequence>
<evidence type="ECO:0000256" key="2">
    <source>
        <dbReference type="ARBA" id="ARBA00022722"/>
    </source>
</evidence>
<evidence type="ECO:0000256" key="3">
    <source>
        <dbReference type="ARBA" id="ARBA00022801"/>
    </source>
</evidence>
<feature type="coiled-coil region" evidence="7">
    <location>
        <begin position="308"/>
        <end position="342"/>
    </location>
</feature>
<dbReference type="HAMAP" id="MF_00378">
    <property type="entry name" value="Exonuc_7_L"/>
    <property type="match status" value="1"/>
</dbReference>
<dbReference type="Pfam" id="PF02601">
    <property type="entry name" value="Exonuc_VII_L"/>
    <property type="match status" value="1"/>
</dbReference>
<dbReference type="GO" id="GO:0008855">
    <property type="term" value="F:exodeoxyribonuclease VII activity"/>
    <property type="evidence" value="ECO:0007669"/>
    <property type="project" value="UniProtKB-UniRule"/>
</dbReference>
<dbReference type="NCBIfam" id="TIGR00237">
    <property type="entry name" value="xseA"/>
    <property type="match status" value="1"/>
</dbReference>
<keyword evidence="11" id="KW-1185">Reference proteome</keyword>
<dbReference type="EC" id="3.1.11.6" evidence="5"/>
<comment type="similarity">
    <text evidence="5 6">Belongs to the XseA family.</text>
</comment>
<dbReference type="CDD" id="cd04489">
    <property type="entry name" value="ExoVII_LU_OBF"/>
    <property type="match status" value="1"/>
</dbReference>
<keyword evidence="1 5" id="KW-0963">Cytoplasm</keyword>
<keyword evidence="7" id="KW-0175">Coiled coil</keyword>
<organism evidence="10 11">
    <name type="scientific">Halovibrio salipaludis</name>
    <dbReference type="NCBI Taxonomy" id="2032626"/>
    <lineage>
        <taxon>Bacteria</taxon>
        <taxon>Pseudomonadati</taxon>
        <taxon>Pseudomonadota</taxon>
        <taxon>Gammaproteobacteria</taxon>
        <taxon>Oceanospirillales</taxon>
        <taxon>Halomonadaceae</taxon>
        <taxon>Halovibrio</taxon>
    </lineage>
</organism>
<evidence type="ECO:0000256" key="5">
    <source>
        <dbReference type="HAMAP-Rule" id="MF_00378"/>
    </source>
</evidence>
<dbReference type="OrthoDB" id="9802795at2"/>
<gene>
    <name evidence="5" type="primary">xseA</name>
    <name evidence="10" type="ORF">CK501_09235</name>
</gene>
<dbReference type="EMBL" id="NSKD01000003">
    <property type="protein sequence ID" value="PAU80597.1"/>
    <property type="molecule type" value="Genomic_DNA"/>
</dbReference>
<dbReference type="Proteomes" id="UP000218896">
    <property type="component" value="Unassembled WGS sequence"/>
</dbReference>
<dbReference type="InterPro" id="IPR025824">
    <property type="entry name" value="OB-fold_nuc-bd_dom"/>
</dbReference>
<evidence type="ECO:0000259" key="8">
    <source>
        <dbReference type="Pfam" id="PF02601"/>
    </source>
</evidence>
<feature type="domain" description="OB-fold nucleic acid binding" evidence="9">
    <location>
        <begin position="15"/>
        <end position="108"/>
    </location>
</feature>
<name>A0A2A2F7E8_9GAMM</name>
<feature type="domain" description="Exonuclease VII large subunit C-terminal" evidence="8">
    <location>
        <begin position="131"/>
        <end position="444"/>
    </location>
</feature>
<comment type="function">
    <text evidence="5">Bidirectionally degrades single-stranded DNA into large acid-insoluble oligonucleotides, which are then degraded further into small acid-soluble oligonucleotides.</text>
</comment>
<evidence type="ECO:0000259" key="9">
    <source>
        <dbReference type="Pfam" id="PF13742"/>
    </source>
</evidence>
<dbReference type="InterPro" id="IPR003753">
    <property type="entry name" value="Exonuc_VII_L"/>
</dbReference>
<evidence type="ECO:0000313" key="10">
    <source>
        <dbReference type="EMBL" id="PAU80597.1"/>
    </source>
</evidence>
<evidence type="ECO:0000313" key="11">
    <source>
        <dbReference type="Proteomes" id="UP000218896"/>
    </source>
</evidence>
<dbReference type="Pfam" id="PF13742">
    <property type="entry name" value="tRNA_anti_2"/>
    <property type="match status" value="1"/>
</dbReference>
<comment type="catalytic activity">
    <reaction evidence="5 6">
        <text>Exonucleolytic cleavage in either 5'- to 3'- or 3'- to 5'-direction to yield nucleoside 5'-phosphates.</text>
        <dbReference type="EC" id="3.1.11.6"/>
    </reaction>
</comment>
<dbReference type="RefSeq" id="WP_095617433.1">
    <property type="nucleotide sequence ID" value="NZ_NSKD01000003.1"/>
</dbReference>
<dbReference type="PANTHER" id="PTHR30008:SF0">
    <property type="entry name" value="EXODEOXYRIBONUCLEASE 7 LARGE SUBUNIT"/>
    <property type="match status" value="1"/>
</dbReference>
<evidence type="ECO:0000256" key="4">
    <source>
        <dbReference type="ARBA" id="ARBA00022839"/>
    </source>
</evidence>
<dbReference type="InterPro" id="IPR020579">
    <property type="entry name" value="Exonuc_VII_lsu_C"/>
</dbReference>
<comment type="caution">
    <text evidence="10">The sequence shown here is derived from an EMBL/GenBank/DDBJ whole genome shotgun (WGS) entry which is preliminary data.</text>
</comment>
<comment type="subunit">
    <text evidence="5">Heterooligomer composed of large and small subunits.</text>
</comment>
<comment type="subcellular location">
    <subcellularLocation>
        <location evidence="5 6">Cytoplasm</location>
    </subcellularLocation>
</comment>
<dbReference type="GO" id="GO:0006308">
    <property type="term" value="P:DNA catabolic process"/>
    <property type="evidence" value="ECO:0007669"/>
    <property type="project" value="UniProtKB-UniRule"/>
</dbReference>
<keyword evidence="4 5" id="KW-0269">Exonuclease</keyword>
<dbReference type="GO" id="GO:0005737">
    <property type="term" value="C:cytoplasm"/>
    <property type="evidence" value="ECO:0007669"/>
    <property type="project" value="UniProtKB-SubCell"/>
</dbReference>
<keyword evidence="2 5" id="KW-0540">Nuclease</keyword>
<evidence type="ECO:0000256" key="6">
    <source>
        <dbReference type="RuleBase" id="RU004355"/>
    </source>
</evidence>
<evidence type="ECO:0000256" key="1">
    <source>
        <dbReference type="ARBA" id="ARBA00022490"/>
    </source>
</evidence>
<dbReference type="AlphaFoldDB" id="A0A2A2F7E8"/>
<reference evidence="10 11" key="1">
    <citation type="submission" date="2017-08" db="EMBL/GenBank/DDBJ databases">
        <title>Halovibrio sewagensis sp. nov., isolated from wastewater of high salinity.</title>
        <authorList>
            <person name="Dong X."/>
            <person name="Zhang G."/>
        </authorList>
    </citation>
    <scope>NUCLEOTIDE SEQUENCE [LARGE SCALE GENOMIC DNA]</scope>
    <source>
        <strain evidence="10 11">YL5-2</strain>
    </source>
</reference>
<evidence type="ECO:0000256" key="7">
    <source>
        <dbReference type="SAM" id="Coils"/>
    </source>
</evidence>
<dbReference type="GO" id="GO:0003676">
    <property type="term" value="F:nucleic acid binding"/>
    <property type="evidence" value="ECO:0007669"/>
    <property type="project" value="InterPro"/>
</dbReference>
<keyword evidence="3 5" id="KW-0378">Hydrolase</keyword>
<accession>A0A2A2F7E8</accession>